<sequence>MNDKDLDKLFKEKLENISVSPRQDLWQKIEGQLDEKKTVRLGRFGWMRYAAVAVGSLGLAALLYTFFLNEDPAVEQKQLAYQGSTKTAVNPPLPEQPSAIEKSEVNSAAASQKNSTVGLSNHTEVAVQIVKKHVEPQLNMEMSSNELIALEPAALSVYSTPELSVETTTPQYAIEIAPIQPLIDDPEIEETMLASAQSSGEGIVPNILNKISDALNPSDSKSIQFSKDEEGSLRLDIFNSLVKNRNKKRR</sequence>
<name>A0A1I6R7Q5_9SPHI</name>
<feature type="region of interest" description="Disordered" evidence="1">
    <location>
        <begin position="84"/>
        <end position="117"/>
    </location>
</feature>
<reference evidence="3 4" key="1">
    <citation type="submission" date="2016-10" db="EMBL/GenBank/DDBJ databases">
        <authorList>
            <person name="de Groot N.N."/>
        </authorList>
    </citation>
    <scope>NUCLEOTIDE SEQUENCE [LARGE SCALE GENOMIC DNA]</scope>
    <source>
        <strain evidence="3 4">DSM 22789</strain>
    </source>
</reference>
<dbReference type="Proteomes" id="UP000198785">
    <property type="component" value="Unassembled WGS sequence"/>
</dbReference>
<keyword evidence="4" id="KW-1185">Reference proteome</keyword>
<evidence type="ECO:0000313" key="3">
    <source>
        <dbReference type="EMBL" id="SFS60739.1"/>
    </source>
</evidence>
<dbReference type="OrthoDB" id="849204at2"/>
<protein>
    <submittedName>
        <fullName evidence="3">Uncharacterized protein</fullName>
    </submittedName>
</protein>
<proteinExistence type="predicted"/>
<evidence type="ECO:0000256" key="2">
    <source>
        <dbReference type="SAM" id="Phobius"/>
    </source>
</evidence>
<organism evidence="3 4">
    <name type="scientific">Sphingobacterium wenxiniae</name>
    <dbReference type="NCBI Taxonomy" id="683125"/>
    <lineage>
        <taxon>Bacteria</taxon>
        <taxon>Pseudomonadati</taxon>
        <taxon>Bacteroidota</taxon>
        <taxon>Sphingobacteriia</taxon>
        <taxon>Sphingobacteriales</taxon>
        <taxon>Sphingobacteriaceae</taxon>
        <taxon>Sphingobacterium</taxon>
    </lineage>
</organism>
<dbReference type="RefSeq" id="WP_093364326.1">
    <property type="nucleotide sequence ID" value="NZ_FOZZ01000003.1"/>
</dbReference>
<feature type="transmembrane region" description="Helical" evidence="2">
    <location>
        <begin position="46"/>
        <end position="67"/>
    </location>
</feature>
<feature type="compositionally biased region" description="Polar residues" evidence="1">
    <location>
        <begin position="105"/>
        <end position="117"/>
    </location>
</feature>
<keyword evidence="2" id="KW-0812">Transmembrane</keyword>
<dbReference type="AlphaFoldDB" id="A0A1I6R7Q5"/>
<dbReference type="STRING" id="683125.SAMN05660206_103173"/>
<gene>
    <name evidence="3" type="ORF">SAMN05660206_103173</name>
</gene>
<keyword evidence="2" id="KW-1133">Transmembrane helix</keyword>
<evidence type="ECO:0000313" key="4">
    <source>
        <dbReference type="Proteomes" id="UP000198785"/>
    </source>
</evidence>
<dbReference type="EMBL" id="FOZZ01000003">
    <property type="protein sequence ID" value="SFS60739.1"/>
    <property type="molecule type" value="Genomic_DNA"/>
</dbReference>
<accession>A0A1I6R7Q5</accession>
<evidence type="ECO:0000256" key="1">
    <source>
        <dbReference type="SAM" id="MobiDB-lite"/>
    </source>
</evidence>
<keyword evidence="2" id="KW-0472">Membrane</keyword>